<organism evidence="1">
    <name type="scientific">freshwater metagenome</name>
    <dbReference type="NCBI Taxonomy" id="449393"/>
    <lineage>
        <taxon>unclassified sequences</taxon>
        <taxon>metagenomes</taxon>
        <taxon>ecological metagenomes</taxon>
    </lineage>
</organism>
<reference evidence="1" key="1">
    <citation type="submission" date="2020-05" db="EMBL/GenBank/DDBJ databases">
        <authorList>
            <person name="Chiriac C."/>
            <person name="Salcher M."/>
            <person name="Ghai R."/>
            <person name="Kavagutti S V."/>
        </authorList>
    </citation>
    <scope>NUCLEOTIDE SEQUENCE</scope>
</reference>
<proteinExistence type="predicted"/>
<dbReference type="AlphaFoldDB" id="A0A6J6CNU1"/>
<protein>
    <submittedName>
        <fullName evidence="1">Unannotated protein</fullName>
    </submittedName>
</protein>
<name>A0A6J6CNU1_9ZZZZ</name>
<evidence type="ECO:0000313" key="1">
    <source>
        <dbReference type="EMBL" id="CAB4552835.1"/>
    </source>
</evidence>
<sequence>MREGRRTGWAGALEKEYEEMARLAGAEENIAAISSFFERG</sequence>
<dbReference type="EMBL" id="CAEZSF010000221">
    <property type="protein sequence ID" value="CAB4552835.1"/>
    <property type="molecule type" value="Genomic_DNA"/>
</dbReference>
<accession>A0A6J6CNU1</accession>
<gene>
    <name evidence="1" type="ORF">UFOPK1358_01735</name>
</gene>